<evidence type="ECO:0000256" key="1">
    <source>
        <dbReference type="SAM" id="SignalP"/>
    </source>
</evidence>
<proteinExistence type="predicted"/>
<feature type="domain" description="DUF305" evidence="2">
    <location>
        <begin position="65"/>
        <end position="134"/>
    </location>
</feature>
<dbReference type="RefSeq" id="WP_209351280.1">
    <property type="nucleotide sequence ID" value="NZ_JAGIYZ010000006.1"/>
</dbReference>
<dbReference type="Pfam" id="PF03713">
    <property type="entry name" value="DUF305"/>
    <property type="match status" value="1"/>
</dbReference>
<comment type="caution">
    <text evidence="3">The sequence shown here is derived from an EMBL/GenBank/DDBJ whole genome shotgun (WGS) entry which is preliminary data.</text>
</comment>
<reference evidence="3 4" key="1">
    <citation type="submission" date="2021-03" db="EMBL/GenBank/DDBJ databases">
        <authorList>
            <person name="So Y."/>
        </authorList>
    </citation>
    <scope>NUCLEOTIDE SEQUENCE [LARGE SCALE GENOMIC DNA]</scope>
    <source>
        <strain evidence="3 4">PWR1</strain>
    </source>
</reference>
<protein>
    <submittedName>
        <fullName evidence="3">DUF305 domain-containing protein</fullName>
    </submittedName>
</protein>
<keyword evidence="4" id="KW-1185">Reference proteome</keyword>
<accession>A0ABS4ARB9</accession>
<evidence type="ECO:0000313" key="3">
    <source>
        <dbReference type="EMBL" id="MBP0463909.1"/>
    </source>
</evidence>
<sequence>MRRTLLTATAAMTLLGAGALVRADAQPQHGPGHGMPMMQGHGPTGHAATAVPANATPATRAFIAANDRMHRDMSITYSGNADRDFVVGMIPHHQGAIDMARVVLEHGRDPEVRAIAEAVIREQEREIVQMRAILARIPAR</sequence>
<gene>
    <name evidence="3" type="ORF">J5Y09_08305</name>
</gene>
<dbReference type="InterPro" id="IPR012347">
    <property type="entry name" value="Ferritin-like"/>
</dbReference>
<evidence type="ECO:0000259" key="2">
    <source>
        <dbReference type="Pfam" id="PF03713"/>
    </source>
</evidence>
<dbReference type="EMBL" id="JAGIYZ010000006">
    <property type="protein sequence ID" value="MBP0463909.1"/>
    <property type="molecule type" value="Genomic_DNA"/>
</dbReference>
<evidence type="ECO:0000313" key="4">
    <source>
        <dbReference type="Proteomes" id="UP000680815"/>
    </source>
</evidence>
<dbReference type="PANTHER" id="PTHR36933:SF1">
    <property type="entry name" value="SLL0788 PROTEIN"/>
    <property type="match status" value="1"/>
</dbReference>
<feature type="chain" id="PRO_5045797692" evidence="1">
    <location>
        <begin position="24"/>
        <end position="140"/>
    </location>
</feature>
<dbReference type="InterPro" id="IPR005183">
    <property type="entry name" value="DUF305_CopM-like"/>
</dbReference>
<dbReference type="Proteomes" id="UP000680815">
    <property type="component" value="Unassembled WGS sequence"/>
</dbReference>
<name>A0ABS4ARB9_9PROT</name>
<feature type="signal peptide" evidence="1">
    <location>
        <begin position="1"/>
        <end position="23"/>
    </location>
</feature>
<keyword evidence="1" id="KW-0732">Signal</keyword>
<dbReference type="PANTHER" id="PTHR36933">
    <property type="entry name" value="SLL0788 PROTEIN"/>
    <property type="match status" value="1"/>
</dbReference>
<organism evidence="3 4">
    <name type="scientific">Roseomonas nitratireducens</name>
    <dbReference type="NCBI Taxonomy" id="2820810"/>
    <lineage>
        <taxon>Bacteria</taxon>
        <taxon>Pseudomonadati</taxon>
        <taxon>Pseudomonadota</taxon>
        <taxon>Alphaproteobacteria</taxon>
        <taxon>Acetobacterales</taxon>
        <taxon>Roseomonadaceae</taxon>
        <taxon>Roseomonas</taxon>
    </lineage>
</organism>
<dbReference type="Gene3D" id="1.20.1260.10">
    <property type="match status" value="1"/>
</dbReference>